<sequence length="236" mass="27565">MLIEHFKSQYDYNLHLPSTHPNQRLVIIQATYPVAAYPDRELIYDKHLQEYGKLVLTHTEDIDDKSLKPYYDTFFVLNYTSTSLPPSTVPNYTEPSDSYTKIRFTLRTQMVPCPYCKLINHDIEICPLVPRCFQCHTDKFNDPQQYNYLSCPYNDIEEKMDAIQLLNPATIQRALSTRHALKQIPQAVLLHPNFPKESLTEAQYKKYITSAQRAISKQKFVAEKNENVTKTTRRSP</sequence>
<protein>
    <submittedName>
        <fullName evidence="1">Unnamed protein product</fullName>
    </submittedName>
</protein>
<gene>
    <name evidence="1" type="ORF">Cboi02_000080500</name>
</gene>
<evidence type="ECO:0000313" key="2">
    <source>
        <dbReference type="Proteomes" id="UP001165120"/>
    </source>
</evidence>
<name>A0A9W6SYB7_CANBO</name>
<dbReference type="EMBL" id="BSXN01000163">
    <property type="protein sequence ID" value="GME67381.1"/>
    <property type="molecule type" value="Genomic_DNA"/>
</dbReference>
<dbReference type="Proteomes" id="UP001165120">
    <property type="component" value="Unassembled WGS sequence"/>
</dbReference>
<reference evidence="1" key="1">
    <citation type="submission" date="2023-04" db="EMBL/GenBank/DDBJ databases">
        <title>Candida boidinii NBRC 10035.</title>
        <authorList>
            <person name="Ichikawa N."/>
            <person name="Sato H."/>
            <person name="Tonouchi N."/>
        </authorList>
    </citation>
    <scope>NUCLEOTIDE SEQUENCE</scope>
    <source>
        <strain evidence="1">NBRC 10035</strain>
    </source>
</reference>
<dbReference type="AlphaFoldDB" id="A0A9W6SYB7"/>
<accession>A0A9W6SYB7</accession>
<evidence type="ECO:0000313" key="1">
    <source>
        <dbReference type="EMBL" id="GME67381.1"/>
    </source>
</evidence>
<keyword evidence="2" id="KW-1185">Reference proteome</keyword>
<comment type="caution">
    <text evidence="1">The sequence shown here is derived from an EMBL/GenBank/DDBJ whole genome shotgun (WGS) entry which is preliminary data.</text>
</comment>
<organism evidence="1 2">
    <name type="scientific">Candida boidinii</name>
    <name type="common">Yeast</name>
    <dbReference type="NCBI Taxonomy" id="5477"/>
    <lineage>
        <taxon>Eukaryota</taxon>
        <taxon>Fungi</taxon>
        <taxon>Dikarya</taxon>
        <taxon>Ascomycota</taxon>
        <taxon>Saccharomycotina</taxon>
        <taxon>Pichiomycetes</taxon>
        <taxon>Pichiales</taxon>
        <taxon>Pichiaceae</taxon>
        <taxon>Ogataea</taxon>
        <taxon>Ogataea/Candida clade</taxon>
    </lineage>
</organism>
<proteinExistence type="predicted"/>